<keyword evidence="2" id="KW-1185">Reference proteome</keyword>
<name>A0AAD5U4J8_9FUNG</name>
<gene>
    <name evidence="1" type="ORF">HK099_000393</name>
</gene>
<evidence type="ECO:0000313" key="1">
    <source>
        <dbReference type="EMBL" id="KAJ3224016.1"/>
    </source>
</evidence>
<reference evidence="1" key="1">
    <citation type="submission" date="2020-05" db="EMBL/GenBank/DDBJ databases">
        <title>Phylogenomic resolution of chytrid fungi.</title>
        <authorList>
            <person name="Stajich J.E."/>
            <person name="Amses K."/>
            <person name="Simmons R."/>
            <person name="Seto K."/>
            <person name="Myers J."/>
            <person name="Bonds A."/>
            <person name="Quandt C.A."/>
            <person name="Barry K."/>
            <person name="Liu P."/>
            <person name="Grigoriev I."/>
            <person name="Longcore J.E."/>
            <person name="James T.Y."/>
        </authorList>
    </citation>
    <scope>NUCLEOTIDE SEQUENCE</scope>
    <source>
        <strain evidence="1">JEL0476</strain>
    </source>
</reference>
<protein>
    <submittedName>
        <fullName evidence="1">Uncharacterized protein</fullName>
    </submittedName>
</protein>
<dbReference type="EMBL" id="JADGJW010000109">
    <property type="protein sequence ID" value="KAJ3224016.1"/>
    <property type="molecule type" value="Genomic_DNA"/>
</dbReference>
<accession>A0AAD5U4J8</accession>
<comment type="caution">
    <text evidence="1">The sequence shown here is derived from an EMBL/GenBank/DDBJ whole genome shotgun (WGS) entry which is preliminary data.</text>
</comment>
<dbReference type="Proteomes" id="UP001211065">
    <property type="component" value="Unassembled WGS sequence"/>
</dbReference>
<organism evidence="1 2">
    <name type="scientific">Clydaea vesicula</name>
    <dbReference type="NCBI Taxonomy" id="447962"/>
    <lineage>
        <taxon>Eukaryota</taxon>
        <taxon>Fungi</taxon>
        <taxon>Fungi incertae sedis</taxon>
        <taxon>Chytridiomycota</taxon>
        <taxon>Chytridiomycota incertae sedis</taxon>
        <taxon>Chytridiomycetes</taxon>
        <taxon>Lobulomycetales</taxon>
        <taxon>Lobulomycetaceae</taxon>
        <taxon>Clydaea</taxon>
    </lineage>
</organism>
<dbReference type="AlphaFoldDB" id="A0AAD5U4J8"/>
<proteinExistence type="predicted"/>
<sequence length="163" mass="17456">MKLSLSTTALIFTFYFQTFSKAIIQNGSSNLHKVNPRGIFDDMKEVFSDVKDKVSDAVDSAGSTVEQTNEKVTNAITIGAENVDLEQVAERLKNEFERIECDDKKLGVCLALSGVPTALFCVTSGPTTAGTTCVLGLVKFSFSAAICVEKNCNGVFSNAILGP</sequence>
<evidence type="ECO:0000313" key="2">
    <source>
        <dbReference type="Proteomes" id="UP001211065"/>
    </source>
</evidence>